<evidence type="ECO:0000313" key="1">
    <source>
        <dbReference type="EMBL" id="KAI2665277.1"/>
    </source>
</evidence>
<proteinExistence type="predicted"/>
<sequence length="420" mass="48560">MPVSCVTAMTMAWSAFVSRFRPLSTSTAHSSPIHTVALPNSAESKEQTKTQMTNMAISDNQLLEEENTYYSAMMKQFEMENEEENRDPKNDPLDQTCSRFQKLSIKDSLRSAEPCDEDLQNLDRNSTRSTAFMKKDEFRYEDIAVVFGLNGKESDREAIETEFEKNINNSKFRINSERDRQVRIITAEHFPLGTYYPEPNLCVLLPDECDTLPESFTQGQKKTINMESPVLMRQVKLRRNFLAVFANKNPIITPVSEKKQYHTNPRTWAISAYAHGELKVTEGYKQEKFGEEYEKDKRVANRLYTALLMDLLESDKIALWLEQERPFEGRGAGQVFKAAKEVREYLKKVELGEPEELEHAQNRCMNQMHKWNKAVHYCNVPFRGNFELCPLEVAIGERLLRDPCLRPIYKNYTALAGDSL</sequence>
<protein>
    <submittedName>
        <fullName evidence="1">Syndetin</fullName>
    </submittedName>
</protein>
<dbReference type="Proteomes" id="UP000830375">
    <property type="component" value="Unassembled WGS sequence"/>
</dbReference>
<accession>A0ABQ8MSC9</accession>
<evidence type="ECO:0000313" key="2">
    <source>
        <dbReference type="Proteomes" id="UP000830375"/>
    </source>
</evidence>
<dbReference type="EMBL" id="JACTAM010000004">
    <property type="protein sequence ID" value="KAI2665277.1"/>
    <property type="molecule type" value="Genomic_DNA"/>
</dbReference>
<name>A0ABQ8MSC9_LABRO</name>
<comment type="caution">
    <text evidence="1">The sequence shown here is derived from an EMBL/GenBank/DDBJ whole genome shotgun (WGS) entry which is preliminary data.</text>
</comment>
<gene>
    <name evidence="1" type="ORF">H4Q32_021508</name>
</gene>
<keyword evidence="2" id="KW-1185">Reference proteome</keyword>
<organism evidence="1 2">
    <name type="scientific">Labeo rohita</name>
    <name type="common">Indian major carp</name>
    <name type="synonym">Cyprinus rohita</name>
    <dbReference type="NCBI Taxonomy" id="84645"/>
    <lineage>
        <taxon>Eukaryota</taxon>
        <taxon>Metazoa</taxon>
        <taxon>Chordata</taxon>
        <taxon>Craniata</taxon>
        <taxon>Vertebrata</taxon>
        <taxon>Euteleostomi</taxon>
        <taxon>Actinopterygii</taxon>
        <taxon>Neopterygii</taxon>
        <taxon>Teleostei</taxon>
        <taxon>Ostariophysi</taxon>
        <taxon>Cypriniformes</taxon>
        <taxon>Cyprinidae</taxon>
        <taxon>Labeoninae</taxon>
        <taxon>Labeonini</taxon>
        <taxon>Labeo</taxon>
    </lineage>
</organism>
<reference evidence="1 2" key="1">
    <citation type="submission" date="2022-01" db="EMBL/GenBank/DDBJ databases">
        <title>A high-quality chromosome-level genome assembly of rohu carp, Labeo rohita.</title>
        <authorList>
            <person name="Arick M.A. II"/>
            <person name="Hsu C.-Y."/>
            <person name="Magbanua Z."/>
            <person name="Pechanova O."/>
            <person name="Grover C."/>
            <person name="Miller E."/>
            <person name="Thrash A."/>
            <person name="Ezzel L."/>
            <person name="Alam S."/>
            <person name="Benzie J."/>
            <person name="Hamilton M."/>
            <person name="Karsi A."/>
            <person name="Lawrence M.L."/>
            <person name="Peterson D.G."/>
        </authorList>
    </citation>
    <scope>NUCLEOTIDE SEQUENCE [LARGE SCALE GENOMIC DNA]</scope>
    <source>
        <strain evidence="2">BAU-BD-2019</strain>
        <tissue evidence="1">Blood</tissue>
    </source>
</reference>